<name>A0ABY8VGB9_9CORY</name>
<protein>
    <recommendedName>
        <fullName evidence="3">Bacterial Pleckstrin homology domain-containing protein</fullName>
    </recommendedName>
</protein>
<reference evidence="1 2" key="1">
    <citation type="submission" date="2023-05" db="EMBL/GenBank/DDBJ databases">
        <title>Corynebacterium suedekumii sp. nov. and Corynebacterium breve sp. nov. isolated from raw cow's milk.</title>
        <authorList>
            <person name="Baer M.K."/>
            <person name="Mehl L."/>
            <person name="Hellmuth R."/>
            <person name="Marke G."/>
            <person name="Lipski A."/>
        </authorList>
    </citation>
    <scope>NUCLEOTIDE SEQUENCE [LARGE SCALE GENOMIC DNA]</scope>
    <source>
        <strain evidence="1 2">R4</strain>
    </source>
</reference>
<dbReference type="Proteomes" id="UP001225598">
    <property type="component" value="Chromosome"/>
</dbReference>
<proteinExistence type="predicted"/>
<evidence type="ECO:0008006" key="3">
    <source>
        <dbReference type="Google" id="ProtNLM"/>
    </source>
</evidence>
<keyword evidence="2" id="KW-1185">Reference proteome</keyword>
<gene>
    <name evidence="1" type="ORF">QP027_01040</name>
</gene>
<sequence>MAQFSIKHDRLTVTLRWWEKLAARRSHLTIPLRAIRGVSCVADPLTELGVGQRHGATHIPGWTYTGTMSQDPGGRVLAVCHRKGPGIVLELADATYSKIVISTPHASEYAQKLQKIVA</sequence>
<accession>A0ABY8VGB9</accession>
<evidence type="ECO:0000313" key="1">
    <source>
        <dbReference type="EMBL" id="WIM68016.1"/>
    </source>
</evidence>
<dbReference type="RefSeq" id="WP_284825339.1">
    <property type="nucleotide sequence ID" value="NZ_CP126969.1"/>
</dbReference>
<evidence type="ECO:0000313" key="2">
    <source>
        <dbReference type="Proteomes" id="UP001225598"/>
    </source>
</evidence>
<dbReference type="EMBL" id="CP126969">
    <property type="protein sequence ID" value="WIM68016.1"/>
    <property type="molecule type" value="Genomic_DNA"/>
</dbReference>
<organism evidence="1 2">
    <name type="scientific">Corynebacterium breve</name>
    <dbReference type="NCBI Taxonomy" id="3049799"/>
    <lineage>
        <taxon>Bacteria</taxon>
        <taxon>Bacillati</taxon>
        <taxon>Actinomycetota</taxon>
        <taxon>Actinomycetes</taxon>
        <taxon>Mycobacteriales</taxon>
        <taxon>Corynebacteriaceae</taxon>
        <taxon>Corynebacterium</taxon>
    </lineage>
</organism>